<accession>A0A1G8NJG2</accession>
<feature type="region of interest" description="Disordered" evidence="7">
    <location>
        <begin position="1"/>
        <end position="21"/>
    </location>
</feature>
<keyword evidence="5 8" id="KW-1133">Transmembrane helix</keyword>
<proteinExistence type="predicted"/>
<dbReference type="Pfam" id="PF07690">
    <property type="entry name" value="MFS_1"/>
    <property type="match status" value="1"/>
</dbReference>
<dbReference type="PANTHER" id="PTHR42718">
    <property type="entry name" value="MAJOR FACILITATOR SUPERFAMILY MULTIDRUG TRANSPORTER MFSC"/>
    <property type="match status" value="1"/>
</dbReference>
<evidence type="ECO:0000259" key="9">
    <source>
        <dbReference type="PROSITE" id="PS50850"/>
    </source>
</evidence>
<gene>
    <name evidence="10" type="ORF">SAMN04488123_106108</name>
</gene>
<feature type="transmembrane region" description="Helical" evidence="8">
    <location>
        <begin position="97"/>
        <end position="116"/>
    </location>
</feature>
<evidence type="ECO:0000256" key="8">
    <source>
        <dbReference type="SAM" id="Phobius"/>
    </source>
</evidence>
<feature type="transmembrane region" description="Helical" evidence="8">
    <location>
        <begin position="416"/>
        <end position="437"/>
    </location>
</feature>
<feature type="transmembrane region" description="Helical" evidence="8">
    <location>
        <begin position="67"/>
        <end position="85"/>
    </location>
</feature>
<feature type="transmembrane region" description="Helical" evidence="8">
    <location>
        <begin position="283"/>
        <end position="307"/>
    </location>
</feature>
<keyword evidence="2" id="KW-0813">Transport</keyword>
<evidence type="ECO:0000256" key="2">
    <source>
        <dbReference type="ARBA" id="ARBA00022448"/>
    </source>
</evidence>
<evidence type="ECO:0000256" key="6">
    <source>
        <dbReference type="ARBA" id="ARBA00023136"/>
    </source>
</evidence>
<feature type="transmembrane region" description="Helical" evidence="8">
    <location>
        <begin position="155"/>
        <end position="175"/>
    </location>
</feature>
<dbReference type="EMBL" id="FNEN01000006">
    <property type="protein sequence ID" value="SDI80186.1"/>
    <property type="molecule type" value="Genomic_DNA"/>
</dbReference>
<dbReference type="Gene3D" id="1.20.1250.20">
    <property type="entry name" value="MFS general substrate transporter like domains"/>
    <property type="match status" value="1"/>
</dbReference>
<dbReference type="InterPro" id="IPR036259">
    <property type="entry name" value="MFS_trans_sf"/>
</dbReference>
<feature type="transmembrane region" description="Helical" evidence="8">
    <location>
        <begin position="484"/>
        <end position="506"/>
    </location>
</feature>
<feature type="transmembrane region" description="Helical" evidence="8">
    <location>
        <begin position="319"/>
        <end position="340"/>
    </location>
</feature>
<feature type="compositionally biased region" description="Basic and acidic residues" evidence="7">
    <location>
        <begin position="10"/>
        <end position="21"/>
    </location>
</feature>
<feature type="transmembrane region" description="Helical" evidence="8">
    <location>
        <begin position="347"/>
        <end position="368"/>
    </location>
</feature>
<evidence type="ECO:0000256" key="7">
    <source>
        <dbReference type="SAM" id="MobiDB-lite"/>
    </source>
</evidence>
<dbReference type="OrthoDB" id="9781469at2"/>
<dbReference type="GO" id="GO:0022857">
    <property type="term" value="F:transmembrane transporter activity"/>
    <property type="evidence" value="ECO:0007669"/>
    <property type="project" value="InterPro"/>
</dbReference>
<evidence type="ECO:0000313" key="11">
    <source>
        <dbReference type="Proteomes" id="UP000198853"/>
    </source>
</evidence>
<feature type="transmembrane region" description="Helical" evidence="8">
    <location>
        <begin position="242"/>
        <end position="262"/>
    </location>
</feature>
<feature type="transmembrane region" description="Helical" evidence="8">
    <location>
        <begin position="122"/>
        <end position="143"/>
    </location>
</feature>
<feature type="transmembrane region" description="Helical" evidence="8">
    <location>
        <begin position="374"/>
        <end position="395"/>
    </location>
</feature>
<feature type="domain" description="Major facilitator superfamily (MFS) profile" evidence="9">
    <location>
        <begin position="31"/>
        <end position="512"/>
    </location>
</feature>
<evidence type="ECO:0000256" key="3">
    <source>
        <dbReference type="ARBA" id="ARBA00022475"/>
    </source>
</evidence>
<dbReference type="InterPro" id="IPR020846">
    <property type="entry name" value="MFS_dom"/>
</dbReference>
<feature type="transmembrane region" description="Helical" evidence="8">
    <location>
        <begin position="218"/>
        <end position="236"/>
    </location>
</feature>
<keyword evidence="11" id="KW-1185">Reference proteome</keyword>
<feature type="transmembrane region" description="Helical" evidence="8">
    <location>
        <begin position="29"/>
        <end position="52"/>
    </location>
</feature>
<evidence type="ECO:0000313" key="10">
    <source>
        <dbReference type="EMBL" id="SDI80186.1"/>
    </source>
</evidence>
<dbReference type="CDD" id="cd17321">
    <property type="entry name" value="MFS_MMR_MDR_like"/>
    <property type="match status" value="1"/>
</dbReference>
<keyword evidence="4 8" id="KW-0812">Transmembrane</keyword>
<name>A0A1G8NJG2_9BACI</name>
<evidence type="ECO:0000256" key="4">
    <source>
        <dbReference type="ARBA" id="ARBA00022692"/>
    </source>
</evidence>
<dbReference type="AlphaFoldDB" id="A0A1G8NJG2"/>
<protein>
    <submittedName>
        <fullName evidence="10">MFS transporter, DHA2 family, multidrug resistance protein</fullName>
    </submittedName>
</protein>
<dbReference type="InterPro" id="IPR011701">
    <property type="entry name" value="MFS"/>
</dbReference>
<dbReference type="GO" id="GO:0005886">
    <property type="term" value="C:plasma membrane"/>
    <property type="evidence" value="ECO:0007669"/>
    <property type="project" value="UniProtKB-SubCell"/>
</dbReference>
<evidence type="ECO:0000256" key="5">
    <source>
        <dbReference type="ARBA" id="ARBA00022989"/>
    </source>
</evidence>
<keyword evidence="3" id="KW-1003">Cell membrane</keyword>
<sequence>MTMENQTTTTEDRNQSVEDHPPRATWREWLGLGALTLAVFMLATDMTVLFLATPSIAADLAPSSTQMLWIIHIGELLAVGFALTMGRLGDSIGRRRLLMIGVTVYGVASLIAAFSTEAWMLIATRALLGVATATVMPSTMSLLRNMFFDRKQFSVAIAINLSAFSAGMALGPPMGGLLLDYLWWGAVFLVNVPVAIGLLAASPLLPEYRNKDSKPMDFVSVLLSSLALVTLIFGLQEMANDGFNMLYGGSVVIGIAVGVLFIKRQMNTEDPLLDLHMFRIPDFSFSLIAVTVVLLVTTGADMLFAQHLQAVVGLTPTEAGLLLIIPALLSMAGTLISPILTRWMRPAYAMVSGLLTAAGGVLLIMLTVHDAGAIILIIGVSLLGFGGGPTMTIASEQIISSVPQERAGTASAMSDVSTGLGSVLSIAFIGSLGMLVYRGVLASSLPSEVPSEIANASMESVGAAVAAAEGYPEMLQAVQSSFTVALQAVFGIAGIGLFVLMIFIVWKLRHVRQEDKASNEQETSF</sequence>
<reference evidence="10 11" key="1">
    <citation type="submission" date="2016-10" db="EMBL/GenBank/DDBJ databases">
        <authorList>
            <person name="de Groot N.N."/>
        </authorList>
    </citation>
    <scope>NUCLEOTIDE SEQUENCE [LARGE SCALE GENOMIC DNA]</scope>
    <source>
        <strain evidence="10 11">DSM 21771</strain>
    </source>
</reference>
<evidence type="ECO:0000256" key="1">
    <source>
        <dbReference type="ARBA" id="ARBA00004651"/>
    </source>
</evidence>
<dbReference type="Gene3D" id="1.20.1720.10">
    <property type="entry name" value="Multidrug resistance protein D"/>
    <property type="match status" value="1"/>
</dbReference>
<dbReference type="RefSeq" id="WP_090398098.1">
    <property type="nucleotide sequence ID" value="NZ_FNEN01000006.1"/>
</dbReference>
<keyword evidence="6 8" id="KW-0472">Membrane</keyword>
<organism evidence="10 11">
    <name type="scientific">Natribacillus halophilus</name>
    <dbReference type="NCBI Taxonomy" id="549003"/>
    <lineage>
        <taxon>Bacteria</taxon>
        <taxon>Bacillati</taxon>
        <taxon>Bacillota</taxon>
        <taxon>Bacilli</taxon>
        <taxon>Bacillales</taxon>
        <taxon>Bacillaceae</taxon>
        <taxon>Natribacillus</taxon>
    </lineage>
</organism>
<comment type="subcellular location">
    <subcellularLocation>
        <location evidence="1">Cell membrane</location>
        <topology evidence="1">Multi-pass membrane protein</topology>
    </subcellularLocation>
</comment>
<dbReference type="Proteomes" id="UP000198853">
    <property type="component" value="Unassembled WGS sequence"/>
</dbReference>
<dbReference type="PANTHER" id="PTHR42718:SF47">
    <property type="entry name" value="METHYL VIOLOGEN RESISTANCE PROTEIN SMVA"/>
    <property type="match status" value="1"/>
</dbReference>
<dbReference type="SUPFAM" id="SSF103473">
    <property type="entry name" value="MFS general substrate transporter"/>
    <property type="match status" value="1"/>
</dbReference>
<feature type="transmembrane region" description="Helical" evidence="8">
    <location>
        <begin position="181"/>
        <end position="206"/>
    </location>
</feature>
<dbReference type="PROSITE" id="PS50850">
    <property type="entry name" value="MFS"/>
    <property type="match status" value="1"/>
</dbReference>